<name>A0A7W2FEB5_9BURK</name>
<comment type="caution">
    <text evidence="3">The sequence shown here is derived from an EMBL/GenBank/DDBJ whole genome shotgun (WGS) entry which is preliminary data.</text>
</comment>
<dbReference type="EMBL" id="JACEZU010000014">
    <property type="protein sequence ID" value="MBA5690113.1"/>
    <property type="molecule type" value="Genomic_DNA"/>
</dbReference>
<dbReference type="AlphaFoldDB" id="A0A7W2FEB5"/>
<feature type="compositionally biased region" description="Low complexity" evidence="1">
    <location>
        <begin position="204"/>
        <end position="226"/>
    </location>
</feature>
<sequence>MTAAASHTATGRTAAAQGGFTYLSVIVLVAIIGLVTATTLKVGSVLQRSRAERELLNVGATFSDALQSYASATPSGQPTQPGSLKDLLKDPRFPGTRRHLRKIFVDPITGKAEWGLVRLGEGEGKEGVGKGDGKGGIVAVYSLSDAPPVKVGNFPIRFQAFEGRAHISDWKFTLTGKPATAAPVAPIQPSIPLKHDATPVDGQPTAPAPAAEPAAQPAAVPAPVAHADNDAITTPAEPAAAPVGAAPPAAAQQ</sequence>
<feature type="region of interest" description="Disordered" evidence="1">
    <location>
        <begin position="189"/>
        <end position="253"/>
    </location>
</feature>
<keyword evidence="2" id="KW-0472">Membrane</keyword>
<accession>A0A7W2FEB5</accession>
<protein>
    <submittedName>
        <fullName evidence="3">Type II secretion system protein</fullName>
    </submittedName>
</protein>
<keyword evidence="2" id="KW-0812">Transmembrane</keyword>
<keyword evidence="4" id="KW-1185">Reference proteome</keyword>
<keyword evidence="2" id="KW-1133">Transmembrane helix</keyword>
<proteinExistence type="predicted"/>
<organism evidence="3 4">
    <name type="scientific">Rugamonas apoptosis</name>
    <dbReference type="NCBI Taxonomy" id="2758570"/>
    <lineage>
        <taxon>Bacteria</taxon>
        <taxon>Pseudomonadati</taxon>
        <taxon>Pseudomonadota</taxon>
        <taxon>Betaproteobacteria</taxon>
        <taxon>Burkholderiales</taxon>
        <taxon>Oxalobacteraceae</taxon>
        <taxon>Telluria group</taxon>
        <taxon>Rugamonas</taxon>
    </lineage>
</organism>
<feature type="compositionally biased region" description="Polar residues" evidence="1">
    <location>
        <begin position="70"/>
        <end position="82"/>
    </location>
</feature>
<dbReference type="Proteomes" id="UP000573499">
    <property type="component" value="Unassembled WGS sequence"/>
</dbReference>
<evidence type="ECO:0000313" key="3">
    <source>
        <dbReference type="EMBL" id="MBA5690113.1"/>
    </source>
</evidence>
<feature type="compositionally biased region" description="Low complexity" evidence="1">
    <location>
        <begin position="235"/>
        <end position="253"/>
    </location>
</feature>
<gene>
    <name evidence="3" type="ORF">H3H39_23990</name>
</gene>
<evidence type="ECO:0000256" key="1">
    <source>
        <dbReference type="SAM" id="MobiDB-lite"/>
    </source>
</evidence>
<evidence type="ECO:0000256" key="2">
    <source>
        <dbReference type="SAM" id="Phobius"/>
    </source>
</evidence>
<feature type="region of interest" description="Disordered" evidence="1">
    <location>
        <begin position="70"/>
        <end position="89"/>
    </location>
</feature>
<evidence type="ECO:0000313" key="4">
    <source>
        <dbReference type="Proteomes" id="UP000573499"/>
    </source>
</evidence>
<reference evidence="3 4" key="1">
    <citation type="submission" date="2020-07" db="EMBL/GenBank/DDBJ databases">
        <title>Novel species isolated from subtropical streams in China.</title>
        <authorList>
            <person name="Lu H."/>
        </authorList>
    </citation>
    <scope>NUCLEOTIDE SEQUENCE [LARGE SCALE GENOMIC DNA]</scope>
    <source>
        <strain evidence="3 4">LX47W</strain>
    </source>
</reference>
<dbReference type="RefSeq" id="WP_182156900.1">
    <property type="nucleotide sequence ID" value="NZ_JACEZU010000014.1"/>
</dbReference>
<feature type="transmembrane region" description="Helical" evidence="2">
    <location>
        <begin position="20"/>
        <end position="40"/>
    </location>
</feature>